<proteinExistence type="predicted"/>
<dbReference type="EMBL" id="LAZR01017351">
    <property type="protein sequence ID" value="KKM00787.1"/>
    <property type="molecule type" value="Genomic_DNA"/>
</dbReference>
<feature type="region of interest" description="Disordered" evidence="1">
    <location>
        <begin position="279"/>
        <end position="331"/>
    </location>
</feature>
<dbReference type="SUPFAM" id="SSF55753">
    <property type="entry name" value="Actin depolymerizing proteins"/>
    <property type="match status" value="1"/>
</dbReference>
<feature type="compositionally biased region" description="Polar residues" evidence="1">
    <location>
        <begin position="172"/>
        <end position="189"/>
    </location>
</feature>
<sequence>MVFELDDEGEKVKLNWPQEELQENLHPEQVLVIVREELRRIFIWKGPKSPVRKRFISSRVAQALQEELMKDARYHRCKIVSVDAGDEPAEFLRAFRLESMDVSERLEDMRYIRNVEREGLIQLGIVVEPKQFTPKEKVEEEYFSPALQETDQKVKASSLTPSSPRPRTVSRAKSSQTKPYPSRTQSGASNEKIEELKEKILKTELSAEYKRLNLILGHTLFAAVSKTAKIFGKDIIETDWEPVKKVPEGMLELENHVLRVYFDADKGIVEAVEVLEKDDSLNSKSSPKITQVKKTAPKKKGAPKKKTSLTPMPNKPSSLKAERKSKTGGRR</sequence>
<dbReference type="InterPro" id="IPR029006">
    <property type="entry name" value="ADF-H/Gelsolin-like_dom_sf"/>
</dbReference>
<evidence type="ECO:0000256" key="1">
    <source>
        <dbReference type="SAM" id="MobiDB-lite"/>
    </source>
</evidence>
<feature type="compositionally biased region" description="Polar residues" evidence="1">
    <location>
        <begin position="308"/>
        <end position="317"/>
    </location>
</feature>
<organism evidence="2">
    <name type="scientific">marine sediment metagenome</name>
    <dbReference type="NCBI Taxonomy" id="412755"/>
    <lineage>
        <taxon>unclassified sequences</taxon>
        <taxon>metagenomes</taxon>
        <taxon>ecological metagenomes</taxon>
    </lineage>
</organism>
<feature type="compositionally biased region" description="Low complexity" evidence="1">
    <location>
        <begin position="157"/>
        <end position="171"/>
    </location>
</feature>
<protein>
    <recommendedName>
        <fullName evidence="3">Gelsolin-like domain-containing protein</fullName>
    </recommendedName>
</protein>
<feature type="non-terminal residue" evidence="2">
    <location>
        <position position="331"/>
    </location>
</feature>
<feature type="compositionally biased region" description="Basic residues" evidence="1">
    <location>
        <begin position="295"/>
        <end position="307"/>
    </location>
</feature>
<accession>A0A0F9HCF3</accession>
<feature type="region of interest" description="Disordered" evidence="1">
    <location>
        <begin position="150"/>
        <end position="191"/>
    </location>
</feature>
<name>A0A0F9HCF3_9ZZZZ</name>
<comment type="caution">
    <text evidence="2">The sequence shown here is derived from an EMBL/GenBank/DDBJ whole genome shotgun (WGS) entry which is preliminary data.</text>
</comment>
<dbReference type="AlphaFoldDB" id="A0A0F9HCF3"/>
<dbReference type="Gene3D" id="3.40.20.10">
    <property type="entry name" value="Severin"/>
    <property type="match status" value="1"/>
</dbReference>
<gene>
    <name evidence="2" type="ORF">LCGC14_1800920</name>
</gene>
<evidence type="ECO:0000313" key="2">
    <source>
        <dbReference type="EMBL" id="KKM00787.1"/>
    </source>
</evidence>
<evidence type="ECO:0008006" key="3">
    <source>
        <dbReference type="Google" id="ProtNLM"/>
    </source>
</evidence>
<reference evidence="2" key="1">
    <citation type="journal article" date="2015" name="Nature">
        <title>Complex archaea that bridge the gap between prokaryotes and eukaryotes.</title>
        <authorList>
            <person name="Spang A."/>
            <person name="Saw J.H."/>
            <person name="Jorgensen S.L."/>
            <person name="Zaremba-Niedzwiedzka K."/>
            <person name="Martijn J."/>
            <person name="Lind A.E."/>
            <person name="van Eijk R."/>
            <person name="Schleper C."/>
            <person name="Guy L."/>
            <person name="Ettema T.J."/>
        </authorList>
    </citation>
    <scope>NUCLEOTIDE SEQUENCE</scope>
</reference>